<dbReference type="Proteomes" id="UP001208935">
    <property type="component" value="Unassembled WGS sequence"/>
</dbReference>
<reference evidence="4" key="1">
    <citation type="submission" date="2023-07" db="EMBL/GenBank/DDBJ databases">
        <title>Verminephrobacter genomes.</title>
        <authorList>
            <person name="Lund M.B."/>
        </authorList>
    </citation>
    <scope>NUCLEOTIDE SEQUENCE [LARGE SCALE GENOMIC DNA]</scope>
    <source>
        <strain evidence="4">AtM5-05</strain>
    </source>
</reference>
<keyword evidence="4" id="KW-1185">Reference proteome</keyword>
<dbReference type="InterPro" id="IPR022789">
    <property type="entry name" value="ParD"/>
</dbReference>
<dbReference type="Pfam" id="PF03693">
    <property type="entry name" value="ParD_antitoxin"/>
    <property type="match status" value="1"/>
</dbReference>
<comment type="similarity">
    <text evidence="1">Belongs to the ParD antitoxin family.</text>
</comment>
<dbReference type="InterPro" id="IPR038296">
    <property type="entry name" value="ParD_sf"/>
</dbReference>
<protein>
    <submittedName>
        <fullName evidence="3">Type II toxin-antitoxin system ParD family antitoxin</fullName>
    </submittedName>
</protein>
<sequence length="92" mass="10061">MHPLPHPPPKTPTMNVSLTHALREIVDQRLRSGLYGNASEYVRELIRRDDEATGQLRALYQAGVDSGAAAPMAAADWDALRAVARSRPTRSA</sequence>
<name>A0ABT3KRW6_9BURK</name>
<dbReference type="EMBL" id="QZCW01000001">
    <property type="protein sequence ID" value="MCW5320872.1"/>
    <property type="molecule type" value="Genomic_DNA"/>
</dbReference>
<gene>
    <name evidence="3" type="ORF">D5039_06740</name>
</gene>
<organism evidence="3 4">
    <name type="scientific">Verminephrobacter aporrectodeae subsp. tuberculatae</name>
    <dbReference type="NCBI Taxonomy" id="1110392"/>
    <lineage>
        <taxon>Bacteria</taxon>
        <taxon>Pseudomonadati</taxon>
        <taxon>Pseudomonadota</taxon>
        <taxon>Betaproteobacteria</taxon>
        <taxon>Burkholderiales</taxon>
        <taxon>Comamonadaceae</taxon>
        <taxon>Verminephrobacter</taxon>
    </lineage>
</organism>
<accession>A0ABT3KRW6</accession>
<keyword evidence="2" id="KW-1277">Toxin-antitoxin system</keyword>
<evidence type="ECO:0000313" key="4">
    <source>
        <dbReference type="Proteomes" id="UP001208935"/>
    </source>
</evidence>
<evidence type="ECO:0000256" key="1">
    <source>
        <dbReference type="ARBA" id="ARBA00008580"/>
    </source>
</evidence>
<dbReference type="Gene3D" id="6.10.10.120">
    <property type="entry name" value="Antitoxin ParD1-like"/>
    <property type="match status" value="1"/>
</dbReference>
<evidence type="ECO:0000256" key="2">
    <source>
        <dbReference type="ARBA" id="ARBA00022649"/>
    </source>
</evidence>
<comment type="caution">
    <text evidence="3">The sequence shown here is derived from an EMBL/GenBank/DDBJ whole genome shotgun (WGS) entry which is preliminary data.</text>
</comment>
<dbReference type="PANTHER" id="PTHR36582:SF2">
    <property type="entry name" value="ANTITOXIN PARD"/>
    <property type="match status" value="1"/>
</dbReference>
<proteinExistence type="inferred from homology"/>
<dbReference type="InterPro" id="IPR010985">
    <property type="entry name" value="Ribbon_hlx_hlx"/>
</dbReference>
<dbReference type="SUPFAM" id="SSF47598">
    <property type="entry name" value="Ribbon-helix-helix"/>
    <property type="match status" value="1"/>
</dbReference>
<dbReference type="NCBIfam" id="TIGR02606">
    <property type="entry name" value="antidote_CC2985"/>
    <property type="match status" value="1"/>
</dbReference>
<dbReference type="PANTHER" id="PTHR36582">
    <property type="entry name" value="ANTITOXIN PARD"/>
    <property type="match status" value="1"/>
</dbReference>
<evidence type="ECO:0000313" key="3">
    <source>
        <dbReference type="EMBL" id="MCW5320872.1"/>
    </source>
</evidence>